<dbReference type="EMBL" id="NSDM01000009">
    <property type="protein sequence ID" value="MDQ2586502.1"/>
    <property type="molecule type" value="Genomic_DNA"/>
</dbReference>
<organism evidence="3 4">
    <name type="scientific">Saccharothrix yanglingensis</name>
    <dbReference type="NCBI Taxonomy" id="659496"/>
    <lineage>
        <taxon>Bacteria</taxon>
        <taxon>Bacillati</taxon>
        <taxon>Actinomycetota</taxon>
        <taxon>Actinomycetes</taxon>
        <taxon>Pseudonocardiales</taxon>
        <taxon>Pseudonocardiaceae</taxon>
        <taxon>Saccharothrix</taxon>
    </lineage>
</organism>
<feature type="region of interest" description="Disordered" evidence="1">
    <location>
        <begin position="72"/>
        <end position="143"/>
    </location>
</feature>
<feature type="compositionally biased region" description="Gly residues" evidence="1">
    <location>
        <begin position="82"/>
        <end position="91"/>
    </location>
</feature>
<feature type="chain" id="PRO_5046824620" description="Secreted protein" evidence="2">
    <location>
        <begin position="30"/>
        <end position="143"/>
    </location>
</feature>
<gene>
    <name evidence="3" type="ORF">CKY47_21395</name>
</gene>
<reference evidence="3 4" key="1">
    <citation type="submission" date="2017-06" db="EMBL/GenBank/DDBJ databases">
        <title>Cultured bacterium strain Saccharothrix yanglingensis Hhs.015.</title>
        <authorList>
            <person name="Xia Y."/>
        </authorList>
    </citation>
    <scope>NUCLEOTIDE SEQUENCE [LARGE SCALE GENOMIC DNA]</scope>
    <source>
        <strain evidence="3 4">Hhs.015</strain>
    </source>
</reference>
<evidence type="ECO:0000256" key="1">
    <source>
        <dbReference type="SAM" id="MobiDB-lite"/>
    </source>
</evidence>
<sequence length="143" mass="14781">MRNITRLIAASFVSAPVLIGAAGLASASAEDVHHEHEVSVATSEGAGSEGVYSGVVDGVAFFLEHESWADDEGAYSEETGSLAGGHGWGGDHGSDGAHYWNSTHYAGEEGAFSESVESHAGDNGWGEDAEVEGDDVEVEAEEE</sequence>
<dbReference type="RefSeq" id="WP_306747753.1">
    <property type="nucleotide sequence ID" value="NZ_NSDM01000009.1"/>
</dbReference>
<name>A0ABU0X4J0_9PSEU</name>
<protein>
    <recommendedName>
        <fullName evidence="5">Secreted protein</fullName>
    </recommendedName>
</protein>
<proteinExistence type="predicted"/>
<keyword evidence="2" id="KW-0732">Signal</keyword>
<dbReference type="Proteomes" id="UP001225605">
    <property type="component" value="Unassembled WGS sequence"/>
</dbReference>
<accession>A0ABU0X4J0</accession>
<feature type="signal peptide" evidence="2">
    <location>
        <begin position="1"/>
        <end position="29"/>
    </location>
</feature>
<evidence type="ECO:0000256" key="2">
    <source>
        <dbReference type="SAM" id="SignalP"/>
    </source>
</evidence>
<keyword evidence="4" id="KW-1185">Reference proteome</keyword>
<evidence type="ECO:0008006" key="5">
    <source>
        <dbReference type="Google" id="ProtNLM"/>
    </source>
</evidence>
<evidence type="ECO:0000313" key="3">
    <source>
        <dbReference type="EMBL" id="MDQ2586502.1"/>
    </source>
</evidence>
<comment type="caution">
    <text evidence="3">The sequence shown here is derived from an EMBL/GenBank/DDBJ whole genome shotgun (WGS) entry which is preliminary data.</text>
</comment>
<feature type="compositionally biased region" description="Acidic residues" evidence="1">
    <location>
        <begin position="125"/>
        <end position="143"/>
    </location>
</feature>
<evidence type="ECO:0000313" key="4">
    <source>
        <dbReference type="Proteomes" id="UP001225605"/>
    </source>
</evidence>